<evidence type="ECO:0000313" key="2">
    <source>
        <dbReference type="EMBL" id="CAG9166166.1"/>
    </source>
</evidence>
<keyword evidence="1" id="KW-0732">Signal</keyword>
<feature type="signal peptide" evidence="1">
    <location>
        <begin position="1"/>
        <end position="29"/>
    </location>
</feature>
<gene>
    <name evidence="2" type="ORF">LMG21510_00303</name>
</gene>
<evidence type="ECO:0000256" key="1">
    <source>
        <dbReference type="SAM" id="SignalP"/>
    </source>
</evidence>
<keyword evidence="3" id="KW-1185">Reference proteome</keyword>
<reference evidence="2 3" key="1">
    <citation type="submission" date="2021-08" db="EMBL/GenBank/DDBJ databases">
        <authorList>
            <person name="Peeters C."/>
        </authorList>
    </citation>
    <scope>NUCLEOTIDE SEQUENCE [LARGE SCALE GENOMIC DNA]</scope>
    <source>
        <strain evidence="2 3">LMG 21510</strain>
    </source>
</reference>
<dbReference type="Proteomes" id="UP000721236">
    <property type="component" value="Unassembled WGS sequence"/>
</dbReference>
<feature type="chain" id="PRO_5046333379" description="Alpha/beta hydrolase" evidence="1">
    <location>
        <begin position="30"/>
        <end position="298"/>
    </location>
</feature>
<name>A0ABM8WFS7_9BURK</name>
<comment type="caution">
    <text evidence="2">The sequence shown here is derived from an EMBL/GenBank/DDBJ whole genome shotgun (WGS) entry which is preliminary data.</text>
</comment>
<evidence type="ECO:0000313" key="3">
    <source>
        <dbReference type="Proteomes" id="UP000721236"/>
    </source>
</evidence>
<dbReference type="SUPFAM" id="SSF53474">
    <property type="entry name" value="alpha/beta-Hydrolases"/>
    <property type="match status" value="1"/>
</dbReference>
<accession>A0ABM8WFS7</accession>
<dbReference type="PROSITE" id="PS51257">
    <property type="entry name" value="PROKAR_LIPOPROTEIN"/>
    <property type="match status" value="1"/>
</dbReference>
<protein>
    <recommendedName>
        <fullName evidence="4">Alpha/beta hydrolase</fullName>
    </recommendedName>
</protein>
<dbReference type="EMBL" id="CAJZAH010000001">
    <property type="protein sequence ID" value="CAG9166166.1"/>
    <property type="molecule type" value="Genomic_DNA"/>
</dbReference>
<sequence>MPRTGGRTRARRAGAAVRWLAAASACLLAACAIVGEDATGRAEAVAANAGLRQERIAAGPFQLTAFVRIARPDRPLAVYIEGDGLAWLSRHRPSPDPTPHRAIGLQLAAADPGPNVAYLARPCQFTPMAMNAECKPAYWTGRRFGENVVAAMNDAVNVLAHRVPGQQLDLVGYSGGGAIAVLVAARRADVASLRTVAGNLDTEFVNRRHGVSPMPDSLNPLHAAGSIAAIPQLHLSGGEDRVVPPDVARRFVAAQGDRTGCCADLVRVVPGMEHDGDWARHWPPPAPAATAQCCATEP</sequence>
<organism evidence="2 3">
    <name type="scientific">Cupriavidus respiraculi</name>
    <dbReference type="NCBI Taxonomy" id="195930"/>
    <lineage>
        <taxon>Bacteria</taxon>
        <taxon>Pseudomonadati</taxon>
        <taxon>Pseudomonadota</taxon>
        <taxon>Betaproteobacteria</taxon>
        <taxon>Burkholderiales</taxon>
        <taxon>Burkholderiaceae</taxon>
        <taxon>Cupriavidus</taxon>
    </lineage>
</organism>
<proteinExistence type="predicted"/>
<dbReference type="InterPro" id="IPR029058">
    <property type="entry name" value="AB_hydrolase_fold"/>
</dbReference>
<evidence type="ECO:0008006" key="4">
    <source>
        <dbReference type="Google" id="ProtNLM"/>
    </source>
</evidence>
<dbReference type="Gene3D" id="3.40.50.1820">
    <property type="entry name" value="alpha/beta hydrolase"/>
    <property type="match status" value="1"/>
</dbReference>